<evidence type="ECO:0000313" key="4">
    <source>
        <dbReference type="EMBL" id="CAF9913219.1"/>
    </source>
</evidence>
<dbReference type="CDD" id="cd01833">
    <property type="entry name" value="XynB_like"/>
    <property type="match status" value="1"/>
</dbReference>
<dbReference type="GO" id="GO:0004622">
    <property type="term" value="F:phosphatidylcholine lysophospholipase activity"/>
    <property type="evidence" value="ECO:0007669"/>
    <property type="project" value="TreeGrafter"/>
</dbReference>
<dbReference type="AlphaFoldDB" id="A0A8H3EV58"/>
<name>A0A8H3EV58_9LECA</name>
<sequence length="346" mass="36401">MLFLLLVLGAVVAEPSLGQPVFQGKSLRILPLGGSITWGQGSSDGNGYRQDLRNLLSPAEVTYIGTQCSGDMQNGDNEGHPSYRIDQLKAVVASDIASQPNVVLVYAGTNDMLSEQAHAAPGHMQQLVRYLLENVPDVLVVVSKLFTDARPQIAQRIDVFDSELRVTQLGNVMIADMSDLLTTADLGPDGEHPEDAGYAKMAQVFFDVLARAESEGRIADPLPIRYTPICNGLPVSSTTSSLASTSQPATASTARESTSPAARSFTTSDTVLSTSTSLVLPTVSSASQTVLSTSMASETSVTMSTSPTSTSPPTSQSPTNPAQKLTATSNAGIPLVVFLVWLILGS</sequence>
<keyword evidence="2" id="KW-0732">Signal</keyword>
<gene>
    <name evidence="4" type="ORF">GOMPHAMPRED_007829</name>
</gene>
<dbReference type="Proteomes" id="UP000664169">
    <property type="component" value="Unassembled WGS sequence"/>
</dbReference>
<dbReference type="PANTHER" id="PTHR30383:SF5">
    <property type="entry name" value="SGNH HYDROLASE-TYPE ESTERASE DOMAIN-CONTAINING PROTEIN"/>
    <property type="match status" value="1"/>
</dbReference>
<reference evidence="4" key="1">
    <citation type="submission" date="2021-03" db="EMBL/GenBank/DDBJ databases">
        <authorList>
            <person name="Tagirdzhanova G."/>
        </authorList>
    </citation>
    <scope>NUCLEOTIDE SEQUENCE</scope>
</reference>
<feature type="domain" description="SGNH hydrolase-type esterase" evidence="3">
    <location>
        <begin position="32"/>
        <end position="199"/>
    </location>
</feature>
<feature type="compositionally biased region" description="Low complexity" evidence="1">
    <location>
        <begin position="237"/>
        <end position="254"/>
    </location>
</feature>
<dbReference type="InterPro" id="IPR051532">
    <property type="entry name" value="Ester_Hydrolysis_Enzymes"/>
</dbReference>
<dbReference type="PANTHER" id="PTHR30383">
    <property type="entry name" value="THIOESTERASE 1/PROTEASE 1/LYSOPHOSPHOLIPASE L1"/>
    <property type="match status" value="1"/>
</dbReference>
<feature type="chain" id="PRO_5034491206" description="SGNH hydrolase-type esterase domain-containing protein" evidence="2">
    <location>
        <begin position="19"/>
        <end position="346"/>
    </location>
</feature>
<dbReference type="InterPro" id="IPR013830">
    <property type="entry name" value="SGNH_hydro"/>
</dbReference>
<feature type="compositionally biased region" description="Low complexity" evidence="1">
    <location>
        <begin position="297"/>
        <end position="321"/>
    </location>
</feature>
<dbReference type="Pfam" id="PF13472">
    <property type="entry name" value="Lipase_GDSL_2"/>
    <property type="match status" value="1"/>
</dbReference>
<feature type="region of interest" description="Disordered" evidence="1">
    <location>
        <begin position="237"/>
        <end position="267"/>
    </location>
</feature>
<comment type="caution">
    <text evidence="4">The sequence shown here is derived from an EMBL/GenBank/DDBJ whole genome shotgun (WGS) entry which is preliminary data.</text>
</comment>
<organism evidence="4 5">
    <name type="scientific">Gomphillus americanus</name>
    <dbReference type="NCBI Taxonomy" id="1940652"/>
    <lineage>
        <taxon>Eukaryota</taxon>
        <taxon>Fungi</taxon>
        <taxon>Dikarya</taxon>
        <taxon>Ascomycota</taxon>
        <taxon>Pezizomycotina</taxon>
        <taxon>Lecanoromycetes</taxon>
        <taxon>OSLEUM clade</taxon>
        <taxon>Ostropomycetidae</taxon>
        <taxon>Ostropales</taxon>
        <taxon>Graphidaceae</taxon>
        <taxon>Gomphilloideae</taxon>
        <taxon>Gomphillus</taxon>
    </lineage>
</organism>
<accession>A0A8H3EV58</accession>
<feature type="signal peptide" evidence="2">
    <location>
        <begin position="1"/>
        <end position="18"/>
    </location>
</feature>
<evidence type="ECO:0000256" key="2">
    <source>
        <dbReference type="SAM" id="SignalP"/>
    </source>
</evidence>
<keyword evidence="5" id="KW-1185">Reference proteome</keyword>
<evidence type="ECO:0000313" key="5">
    <source>
        <dbReference type="Proteomes" id="UP000664169"/>
    </source>
</evidence>
<dbReference type="OrthoDB" id="6123at2759"/>
<dbReference type="Gene3D" id="3.40.50.1110">
    <property type="entry name" value="SGNH hydrolase"/>
    <property type="match status" value="1"/>
</dbReference>
<evidence type="ECO:0000256" key="1">
    <source>
        <dbReference type="SAM" id="MobiDB-lite"/>
    </source>
</evidence>
<feature type="region of interest" description="Disordered" evidence="1">
    <location>
        <begin position="296"/>
        <end position="325"/>
    </location>
</feature>
<evidence type="ECO:0000259" key="3">
    <source>
        <dbReference type="Pfam" id="PF13472"/>
    </source>
</evidence>
<proteinExistence type="predicted"/>
<dbReference type="InterPro" id="IPR036514">
    <property type="entry name" value="SGNH_hydro_sf"/>
</dbReference>
<dbReference type="EMBL" id="CAJPDQ010000008">
    <property type="protein sequence ID" value="CAF9913219.1"/>
    <property type="molecule type" value="Genomic_DNA"/>
</dbReference>
<protein>
    <recommendedName>
        <fullName evidence="3">SGNH hydrolase-type esterase domain-containing protein</fullName>
    </recommendedName>
</protein>
<dbReference type="SUPFAM" id="SSF52266">
    <property type="entry name" value="SGNH hydrolase"/>
    <property type="match status" value="1"/>
</dbReference>